<dbReference type="AlphaFoldDB" id="A0A8S2Y027"/>
<sequence length="286" mass="32419">PCCTTTTGSGSSQGEHDSHIINIHKNPINVLIQQTKQQQQQQQQLNPYATTGIFQHNLTPLQTTSTLLPTYSESISIRSPPLLPSHHFLLDQQQNPSVQYQPPWLDHPNSSLQYRSQSHTPYHHQQQQQHYCIHCTSQSHPHTPSSIRTTTRPMHNIHHQTTHSSSMLNNEIRWPIETTMNSSPLVKRQSQYAPPEPPPQSSNPMMINSLGAETMTTSWASSTDASNHESISSSITDKNEQRKRTQEHSRSSSEGSLFSDSDNEQHELNNSSLNDNERRPTFLMPT</sequence>
<dbReference type="Proteomes" id="UP000681967">
    <property type="component" value="Unassembled WGS sequence"/>
</dbReference>
<feature type="region of interest" description="Disordered" evidence="1">
    <location>
        <begin position="184"/>
        <end position="286"/>
    </location>
</feature>
<dbReference type="EMBL" id="CAJOBH010082567">
    <property type="protein sequence ID" value="CAF4523975.1"/>
    <property type="molecule type" value="Genomic_DNA"/>
</dbReference>
<organism evidence="2 3">
    <name type="scientific">Rotaria magnacalcarata</name>
    <dbReference type="NCBI Taxonomy" id="392030"/>
    <lineage>
        <taxon>Eukaryota</taxon>
        <taxon>Metazoa</taxon>
        <taxon>Spiralia</taxon>
        <taxon>Gnathifera</taxon>
        <taxon>Rotifera</taxon>
        <taxon>Eurotatoria</taxon>
        <taxon>Bdelloidea</taxon>
        <taxon>Philodinida</taxon>
        <taxon>Philodinidae</taxon>
        <taxon>Rotaria</taxon>
    </lineage>
</organism>
<feature type="non-terminal residue" evidence="2">
    <location>
        <position position="1"/>
    </location>
</feature>
<comment type="caution">
    <text evidence="2">The sequence shown here is derived from an EMBL/GenBank/DDBJ whole genome shotgun (WGS) entry which is preliminary data.</text>
</comment>
<evidence type="ECO:0000313" key="2">
    <source>
        <dbReference type="EMBL" id="CAF4523975.1"/>
    </source>
</evidence>
<feature type="non-terminal residue" evidence="2">
    <location>
        <position position="286"/>
    </location>
</feature>
<protein>
    <submittedName>
        <fullName evidence="2">Uncharacterized protein</fullName>
    </submittedName>
</protein>
<feature type="compositionally biased region" description="Polar residues" evidence="1">
    <location>
        <begin position="214"/>
        <end position="236"/>
    </location>
</feature>
<name>A0A8S2Y027_9BILA</name>
<gene>
    <name evidence="2" type="ORF">BYL167_LOCUS37031</name>
</gene>
<accession>A0A8S2Y027</accession>
<evidence type="ECO:0000256" key="1">
    <source>
        <dbReference type="SAM" id="MobiDB-lite"/>
    </source>
</evidence>
<reference evidence="2" key="1">
    <citation type="submission" date="2021-02" db="EMBL/GenBank/DDBJ databases">
        <authorList>
            <person name="Nowell W R."/>
        </authorList>
    </citation>
    <scope>NUCLEOTIDE SEQUENCE</scope>
</reference>
<feature type="compositionally biased region" description="Basic and acidic residues" evidence="1">
    <location>
        <begin position="237"/>
        <end position="251"/>
    </location>
</feature>
<evidence type="ECO:0000313" key="3">
    <source>
        <dbReference type="Proteomes" id="UP000681967"/>
    </source>
</evidence>
<proteinExistence type="predicted"/>